<name>A0A385SWP0_9BACT</name>
<dbReference type="EMBL" id="CP032382">
    <property type="protein sequence ID" value="AYB34577.1"/>
    <property type="molecule type" value="Genomic_DNA"/>
</dbReference>
<reference evidence="2" key="1">
    <citation type="submission" date="2018-09" db="EMBL/GenBank/DDBJ databases">
        <title>Chryseolinea sp. KIS68-18 isolated from soil.</title>
        <authorList>
            <person name="Weon H.-Y."/>
            <person name="Kwon S.-W."/>
            <person name="Lee S.A."/>
        </authorList>
    </citation>
    <scope>NUCLEOTIDE SEQUENCE [LARGE SCALE GENOMIC DNA]</scope>
    <source>
        <strain evidence="2">KIS68-18</strain>
    </source>
</reference>
<sequence length="809" mass="89994">MNPHTSPIPKSSFRFLSLLILLTGLLPARLYAQSTQTLRGTVVDGVSNTPLVGVTVVLVNPGNTLLGSTTNADGHFRIDGVPTGRQTLRVTYIGYEEQTIPNIVVTAGKEVVLNLSLTESISQLEEVVVTGDSRDDKTATNNENAAVSARSFNVDDTKRYAGAIGDPSRMAANFAGVAGGNDSRNDIVVRGNSPTGMLWQMEGLNIPNPNHFGSAASTGGPVSILNNNNLDKSDFMTSAFPAQYGNATAGVFDLRLRDGNNEKRELLAQVGFNGFELGAEGPFSKKSEASYVANYRYSTLGVFQALGIQFGTGTNTPDYQDLNFKVSVPTANGGKWTLFGIGGTSKINLLGSEADLDKGSNNLYGSENNDSYTKYQTGAVGVNYEKTISNTYMRITAGLSGTGEDVSSDSLVRNSENEVIDRYLRVENNMNTQKYSLNFLTRTKFNARNSLTSGFYIDDTHFNLYSHDVYANVQRDTVRLDVKDRTTLYQFYSTWKHRFNPHLVLNAGLHTQYYSLNKQWAVEPRTSLQYIIDGSHSLSVGYGIHNQIQSITTNFIQTKAADGEMLLTNKDLDFTTSRHLVLSYDWNISSKVRLKVESYYQTLSNVPVEQVPSSFSSINTGMSFGISSTDSLVNRGTGRNYGLEFTLERFFRDGYYFLFTASLFDSQYKGSDGVWRNTAYNTQYVFNALAGKEWRVGKGNDFFSVNLKMSTVGGKPLTPIDFETSQRYGKTVYKDSEAYSDRQTPYFRSDLRFSYRKEYKHSTLEVALDLQNLTNNKNIFTQNYNPRTNSIVTVYQQSFFPVPYFKFTF</sequence>
<dbReference type="Proteomes" id="UP000266183">
    <property type="component" value="Chromosome"/>
</dbReference>
<dbReference type="SUPFAM" id="SSF49464">
    <property type="entry name" value="Carboxypeptidase regulatory domain-like"/>
    <property type="match status" value="1"/>
</dbReference>
<gene>
    <name evidence="1" type="ORF">D4L85_30105</name>
</gene>
<dbReference type="KEGG" id="chk:D4L85_30105"/>
<dbReference type="SUPFAM" id="SSF56935">
    <property type="entry name" value="Porins"/>
    <property type="match status" value="1"/>
</dbReference>
<dbReference type="Pfam" id="PF13620">
    <property type="entry name" value="CarboxypepD_reg"/>
    <property type="match status" value="1"/>
</dbReference>
<dbReference type="RefSeq" id="WP_119757836.1">
    <property type="nucleotide sequence ID" value="NZ_CP032382.1"/>
</dbReference>
<accession>A0A385SWP0</accession>
<keyword evidence="2" id="KW-1185">Reference proteome</keyword>
<dbReference type="InterPro" id="IPR008969">
    <property type="entry name" value="CarboxyPept-like_regulatory"/>
</dbReference>
<organism evidence="1 2">
    <name type="scientific">Chryseolinea soli</name>
    <dbReference type="NCBI Taxonomy" id="2321403"/>
    <lineage>
        <taxon>Bacteria</taxon>
        <taxon>Pseudomonadati</taxon>
        <taxon>Bacteroidota</taxon>
        <taxon>Cytophagia</taxon>
        <taxon>Cytophagales</taxon>
        <taxon>Fulvivirgaceae</taxon>
        <taxon>Chryseolinea</taxon>
    </lineage>
</organism>
<dbReference type="AlphaFoldDB" id="A0A385SWP0"/>
<protein>
    <submittedName>
        <fullName evidence="1">TonB-dependent receptor</fullName>
    </submittedName>
</protein>
<proteinExistence type="predicted"/>
<keyword evidence="1" id="KW-0675">Receptor</keyword>
<dbReference type="OrthoDB" id="9804995at2"/>
<dbReference type="InterPro" id="IPR037066">
    <property type="entry name" value="Plug_dom_sf"/>
</dbReference>
<evidence type="ECO:0000313" key="1">
    <source>
        <dbReference type="EMBL" id="AYB34577.1"/>
    </source>
</evidence>
<evidence type="ECO:0000313" key="2">
    <source>
        <dbReference type="Proteomes" id="UP000266183"/>
    </source>
</evidence>
<dbReference type="Gene3D" id="2.60.40.1120">
    <property type="entry name" value="Carboxypeptidase-like, regulatory domain"/>
    <property type="match status" value="1"/>
</dbReference>
<dbReference type="Gene3D" id="2.170.130.10">
    <property type="entry name" value="TonB-dependent receptor, plug domain"/>
    <property type="match status" value="1"/>
</dbReference>